<dbReference type="EMBL" id="AAWS01000013">
    <property type="protein sequence ID" value="EAY28978.1"/>
    <property type="molecule type" value="Genomic_DNA"/>
</dbReference>
<protein>
    <submittedName>
        <fullName evidence="6">Phospholipase, patatin family</fullName>
    </submittedName>
</protein>
<proteinExistence type="predicted"/>
<dbReference type="OrthoDB" id="9770965at2"/>
<feature type="active site" description="Proton acceptor" evidence="4">
    <location>
        <position position="149"/>
    </location>
</feature>
<dbReference type="InterPro" id="IPR002641">
    <property type="entry name" value="PNPLA_dom"/>
</dbReference>
<keyword evidence="7" id="KW-1185">Reference proteome</keyword>
<gene>
    <name evidence="6" type="ORF">M23134_00132</name>
</gene>
<feature type="short sequence motif" description="GXGXXG" evidence="4">
    <location>
        <begin position="9"/>
        <end position="14"/>
    </location>
</feature>
<dbReference type="RefSeq" id="WP_002697167.1">
    <property type="nucleotide sequence ID" value="NZ_AAWS01000013.1"/>
</dbReference>
<evidence type="ECO:0000313" key="6">
    <source>
        <dbReference type="EMBL" id="EAY28978.1"/>
    </source>
</evidence>
<keyword evidence="3 4" id="KW-0443">Lipid metabolism</keyword>
<dbReference type="PANTHER" id="PTHR14226">
    <property type="entry name" value="NEUROPATHY TARGET ESTERASE/SWISS CHEESE D.MELANOGASTER"/>
    <property type="match status" value="1"/>
</dbReference>
<evidence type="ECO:0000256" key="3">
    <source>
        <dbReference type="ARBA" id="ARBA00023098"/>
    </source>
</evidence>
<dbReference type="Proteomes" id="UP000004095">
    <property type="component" value="Unassembled WGS sequence"/>
</dbReference>
<feature type="short sequence motif" description="GXSXG" evidence="4">
    <location>
        <begin position="36"/>
        <end position="40"/>
    </location>
</feature>
<dbReference type="GO" id="GO:0016787">
    <property type="term" value="F:hydrolase activity"/>
    <property type="evidence" value="ECO:0007669"/>
    <property type="project" value="UniProtKB-UniRule"/>
</dbReference>
<keyword evidence="2 4" id="KW-0442">Lipid degradation</keyword>
<dbReference type="GO" id="GO:0016042">
    <property type="term" value="P:lipid catabolic process"/>
    <property type="evidence" value="ECO:0007669"/>
    <property type="project" value="UniProtKB-UniRule"/>
</dbReference>
<keyword evidence="1 4" id="KW-0378">Hydrolase</keyword>
<dbReference type="CDD" id="cd07205">
    <property type="entry name" value="Pat_PNPLA6_PNPLA7_NTE1_like"/>
    <property type="match status" value="1"/>
</dbReference>
<evidence type="ECO:0000256" key="2">
    <source>
        <dbReference type="ARBA" id="ARBA00022963"/>
    </source>
</evidence>
<dbReference type="SUPFAM" id="SSF52151">
    <property type="entry name" value="FabD/lysophospholipase-like"/>
    <property type="match status" value="1"/>
</dbReference>
<evidence type="ECO:0000259" key="5">
    <source>
        <dbReference type="PROSITE" id="PS51635"/>
    </source>
</evidence>
<evidence type="ECO:0000256" key="4">
    <source>
        <dbReference type="PROSITE-ProRule" id="PRU01161"/>
    </source>
</evidence>
<dbReference type="AlphaFoldDB" id="A1ZL12"/>
<reference evidence="6 7" key="1">
    <citation type="submission" date="2007-01" db="EMBL/GenBank/DDBJ databases">
        <authorList>
            <person name="Haygood M."/>
            <person name="Podell S."/>
            <person name="Anderson C."/>
            <person name="Hopkinson B."/>
            <person name="Roe K."/>
            <person name="Barbeau K."/>
            <person name="Gaasterland T."/>
            <person name="Ferriera S."/>
            <person name="Johnson J."/>
            <person name="Kravitz S."/>
            <person name="Beeson K."/>
            <person name="Sutton G."/>
            <person name="Rogers Y.-H."/>
            <person name="Friedman R."/>
            <person name="Frazier M."/>
            <person name="Venter J.C."/>
        </authorList>
    </citation>
    <scope>NUCLEOTIDE SEQUENCE [LARGE SCALE GENOMIC DNA]</scope>
    <source>
        <strain evidence="6 7">ATCC 23134</strain>
    </source>
</reference>
<evidence type="ECO:0000313" key="7">
    <source>
        <dbReference type="Proteomes" id="UP000004095"/>
    </source>
</evidence>
<dbReference type="PROSITE" id="PS51635">
    <property type="entry name" value="PNPLA"/>
    <property type="match status" value="1"/>
</dbReference>
<feature type="active site" description="Nucleophile" evidence="4">
    <location>
        <position position="38"/>
    </location>
</feature>
<feature type="domain" description="PNPLA" evidence="5">
    <location>
        <begin position="5"/>
        <end position="162"/>
    </location>
</feature>
<dbReference type="InterPro" id="IPR050301">
    <property type="entry name" value="NTE"/>
</dbReference>
<sequence>MKIGITLSGGGLRGVGHLGVLQALDEMGIKINQIVGVSSGSIMGAMYSQGYAPKETLEILKSAKLLRFVRPKFSRGLLNIEKIEPLLLKYLPHNSFEALKIPLTVAASDIHLGELVYFTQGNLVLPLMASSCIPVMFSPIHYNNRVLVDGGLVNNMPAEPIKDCDFRIGVHCNPIDIEQPIKSTRKVLERTMIMIGHKGMQSQIRQCDVFIEPPALGNYTTFELKKVDEMFDAGYAHTMAMQEEIMGVLASK</sequence>
<name>A1ZL12_MICM2</name>
<organism evidence="6 7">
    <name type="scientific">Microscilla marina ATCC 23134</name>
    <dbReference type="NCBI Taxonomy" id="313606"/>
    <lineage>
        <taxon>Bacteria</taxon>
        <taxon>Pseudomonadati</taxon>
        <taxon>Bacteroidota</taxon>
        <taxon>Cytophagia</taxon>
        <taxon>Cytophagales</taxon>
        <taxon>Microscillaceae</taxon>
        <taxon>Microscilla</taxon>
    </lineage>
</organism>
<comment type="caution">
    <text evidence="6">The sequence shown here is derived from an EMBL/GenBank/DDBJ whole genome shotgun (WGS) entry which is preliminary data.</text>
</comment>
<dbReference type="Pfam" id="PF01734">
    <property type="entry name" value="Patatin"/>
    <property type="match status" value="1"/>
</dbReference>
<dbReference type="InterPro" id="IPR016035">
    <property type="entry name" value="Acyl_Trfase/lysoPLipase"/>
</dbReference>
<accession>A1ZL12</accession>
<evidence type="ECO:0000256" key="1">
    <source>
        <dbReference type="ARBA" id="ARBA00022801"/>
    </source>
</evidence>
<dbReference type="Gene3D" id="3.40.1090.10">
    <property type="entry name" value="Cytosolic phospholipase A2 catalytic domain"/>
    <property type="match status" value="2"/>
</dbReference>
<dbReference type="PANTHER" id="PTHR14226:SF78">
    <property type="entry name" value="SLR0060 PROTEIN"/>
    <property type="match status" value="1"/>
</dbReference>
<feature type="short sequence motif" description="DGA/G" evidence="4">
    <location>
        <begin position="149"/>
        <end position="151"/>
    </location>
</feature>
<dbReference type="eggNOG" id="COG1752">
    <property type="taxonomic scope" value="Bacteria"/>
</dbReference>